<dbReference type="PANTHER" id="PTHR37534:SF2">
    <property type="entry name" value="N-ACETYLTRANSFERASE DOMAIN-CONTAINING PROTEIN"/>
    <property type="match status" value="1"/>
</dbReference>
<sequence>MSCDACRIYHYKCDDEVPTCRRCARAGRECVRPTQYRFRNSHADSLPFPKFQVWLDLPQRVDFVDETPALEDEYAGPTTRLRRQSTRLPIPPNESDLECTPAENFDKWVRSQSAAENPPRTPMTPGIAVDSPWPVRTAQDARLIAHFVEKVAHYFDFCDPNRHFALVVPQRARKNSTLAYAVLALSARHLSRTEDFDPLVADYHYQKCCEQLIPALADNAAVTNDCLLAATVILRFLEEIDVPITGEDQENHLVGTQAIVRAQGQQYDQVKMPSDLRESAKWAAFRQDLYMALTKHRPMQLNRIIQPFVDMDEGDWANRAVLLCGDALQFAFRELPNRIDAYQLLKHVNEDWRRERPTSFDPIFSETSDPTRFPIINFLADWHVMGHMYNYLAHLLLVVYDPTIPRMGLSYTEANERANDEAKYTVRVMAGIAISNPRSPAAMLVAAMAIAMCGDRFHTPTEQVALFRILKETEEIHGWPTDLAQRRLRKAWQCDWGLKSA</sequence>
<comment type="subcellular location">
    <subcellularLocation>
        <location evidence="1">Nucleus</location>
    </subcellularLocation>
</comment>
<dbReference type="Pfam" id="PF00172">
    <property type="entry name" value="Zn_clus"/>
    <property type="match status" value="1"/>
</dbReference>
<dbReference type="GO" id="GO:0000976">
    <property type="term" value="F:transcription cis-regulatory region binding"/>
    <property type="evidence" value="ECO:0007669"/>
    <property type="project" value="TreeGrafter"/>
</dbReference>
<dbReference type="SUPFAM" id="SSF57701">
    <property type="entry name" value="Zn2/Cys6 DNA-binding domain"/>
    <property type="match status" value="1"/>
</dbReference>
<evidence type="ECO:0000313" key="4">
    <source>
        <dbReference type="EMBL" id="KAF2231026.1"/>
    </source>
</evidence>
<dbReference type="PROSITE" id="PS00463">
    <property type="entry name" value="ZN2_CY6_FUNGAL_1"/>
    <property type="match status" value="1"/>
</dbReference>
<dbReference type="GO" id="GO:0045944">
    <property type="term" value="P:positive regulation of transcription by RNA polymerase II"/>
    <property type="evidence" value="ECO:0007669"/>
    <property type="project" value="TreeGrafter"/>
</dbReference>
<dbReference type="GO" id="GO:0000981">
    <property type="term" value="F:DNA-binding transcription factor activity, RNA polymerase II-specific"/>
    <property type="evidence" value="ECO:0007669"/>
    <property type="project" value="InterPro"/>
</dbReference>
<dbReference type="CDD" id="cd00067">
    <property type="entry name" value="GAL4"/>
    <property type="match status" value="1"/>
</dbReference>
<accession>A0A6A6GYY1</accession>
<evidence type="ECO:0000313" key="5">
    <source>
        <dbReference type="Proteomes" id="UP000800092"/>
    </source>
</evidence>
<dbReference type="OrthoDB" id="407832at2759"/>
<evidence type="ECO:0000259" key="3">
    <source>
        <dbReference type="PROSITE" id="PS50048"/>
    </source>
</evidence>
<dbReference type="CDD" id="cd12148">
    <property type="entry name" value="fungal_TF_MHR"/>
    <property type="match status" value="1"/>
</dbReference>
<evidence type="ECO:0000256" key="2">
    <source>
        <dbReference type="ARBA" id="ARBA00023242"/>
    </source>
</evidence>
<dbReference type="GO" id="GO:0005634">
    <property type="term" value="C:nucleus"/>
    <property type="evidence" value="ECO:0007669"/>
    <property type="project" value="UniProtKB-SubCell"/>
</dbReference>
<reference evidence="4" key="1">
    <citation type="journal article" date="2020" name="Stud. Mycol.">
        <title>101 Dothideomycetes genomes: a test case for predicting lifestyles and emergence of pathogens.</title>
        <authorList>
            <person name="Haridas S."/>
            <person name="Albert R."/>
            <person name="Binder M."/>
            <person name="Bloem J."/>
            <person name="Labutti K."/>
            <person name="Salamov A."/>
            <person name="Andreopoulos B."/>
            <person name="Baker S."/>
            <person name="Barry K."/>
            <person name="Bills G."/>
            <person name="Bluhm B."/>
            <person name="Cannon C."/>
            <person name="Castanera R."/>
            <person name="Culley D."/>
            <person name="Daum C."/>
            <person name="Ezra D."/>
            <person name="Gonzalez J."/>
            <person name="Henrissat B."/>
            <person name="Kuo A."/>
            <person name="Liang C."/>
            <person name="Lipzen A."/>
            <person name="Lutzoni F."/>
            <person name="Magnuson J."/>
            <person name="Mondo S."/>
            <person name="Nolan M."/>
            <person name="Ohm R."/>
            <person name="Pangilinan J."/>
            <person name="Park H.-J."/>
            <person name="Ramirez L."/>
            <person name="Alfaro M."/>
            <person name="Sun H."/>
            <person name="Tritt A."/>
            <person name="Yoshinaga Y."/>
            <person name="Zwiers L.-H."/>
            <person name="Turgeon B."/>
            <person name="Goodwin S."/>
            <person name="Spatafora J."/>
            <person name="Crous P."/>
            <person name="Grigoriev I."/>
        </authorList>
    </citation>
    <scope>NUCLEOTIDE SEQUENCE</scope>
    <source>
        <strain evidence="4">Tuck. ex Michener</strain>
    </source>
</reference>
<dbReference type="Proteomes" id="UP000800092">
    <property type="component" value="Unassembled WGS sequence"/>
</dbReference>
<dbReference type="Pfam" id="PF11951">
    <property type="entry name" value="Fungal_trans_2"/>
    <property type="match status" value="1"/>
</dbReference>
<dbReference type="InterPro" id="IPR021858">
    <property type="entry name" value="Fun_TF"/>
</dbReference>
<dbReference type="InterPro" id="IPR036864">
    <property type="entry name" value="Zn2-C6_fun-type_DNA-bd_sf"/>
</dbReference>
<dbReference type="InterPro" id="IPR001138">
    <property type="entry name" value="Zn2Cys6_DnaBD"/>
</dbReference>
<dbReference type="GO" id="GO:0008270">
    <property type="term" value="F:zinc ion binding"/>
    <property type="evidence" value="ECO:0007669"/>
    <property type="project" value="InterPro"/>
</dbReference>
<keyword evidence="5" id="KW-1185">Reference proteome</keyword>
<proteinExistence type="predicted"/>
<dbReference type="Gene3D" id="4.10.240.10">
    <property type="entry name" value="Zn(2)-C6 fungal-type DNA-binding domain"/>
    <property type="match status" value="1"/>
</dbReference>
<keyword evidence="2" id="KW-0539">Nucleus</keyword>
<dbReference type="PROSITE" id="PS50048">
    <property type="entry name" value="ZN2_CY6_FUNGAL_2"/>
    <property type="match status" value="1"/>
</dbReference>
<organism evidence="4 5">
    <name type="scientific">Viridothelium virens</name>
    <name type="common">Speckled blister lichen</name>
    <name type="synonym">Trypethelium virens</name>
    <dbReference type="NCBI Taxonomy" id="1048519"/>
    <lineage>
        <taxon>Eukaryota</taxon>
        <taxon>Fungi</taxon>
        <taxon>Dikarya</taxon>
        <taxon>Ascomycota</taxon>
        <taxon>Pezizomycotina</taxon>
        <taxon>Dothideomycetes</taxon>
        <taxon>Dothideomycetes incertae sedis</taxon>
        <taxon>Trypetheliales</taxon>
        <taxon>Trypetheliaceae</taxon>
        <taxon>Viridothelium</taxon>
    </lineage>
</organism>
<feature type="domain" description="Zn(2)-C6 fungal-type" evidence="3">
    <location>
        <begin position="2"/>
        <end position="32"/>
    </location>
</feature>
<dbReference type="AlphaFoldDB" id="A0A6A6GYY1"/>
<name>A0A6A6GYY1_VIRVR</name>
<evidence type="ECO:0000256" key="1">
    <source>
        <dbReference type="ARBA" id="ARBA00004123"/>
    </source>
</evidence>
<dbReference type="EMBL" id="ML991832">
    <property type="protein sequence ID" value="KAF2231026.1"/>
    <property type="molecule type" value="Genomic_DNA"/>
</dbReference>
<protein>
    <recommendedName>
        <fullName evidence="3">Zn(2)-C6 fungal-type domain-containing protein</fullName>
    </recommendedName>
</protein>
<gene>
    <name evidence="4" type="ORF">EV356DRAFT_579518</name>
</gene>
<dbReference type="PANTHER" id="PTHR37534">
    <property type="entry name" value="TRANSCRIPTIONAL ACTIVATOR PROTEIN UGA3"/>
    <property type="match status" value="1"/>
</dbReference>